<organism evidence="1 2">
    <name type="scientific">Meloidogyne graminicola</name>
    <dbReference type="NCBI Taxonomy" id="189291"/>
    <lineage>
        <taxon>Eukaryota</taxon>
        <taxon>Metazoa</taxon>
        <taxon>Ecdysozoa</taxon>
        <taxon>Nematoda</taxon>
        <taxon>Chromadorea</taxon>
        <taxon>Rhabditida</taxon>
        <taxon>Tylenchina</taxon>
        <taxon>Tylenchomorpha</taxon>
        <taxon>Tylenchoidea</taxon>
        <taxon>Meloidogynidae</taxon>
        <taxon>Meloidogyninae</taxon>
        <taxon>Meloidogyne</taxon>
    </lineage>
</organism>
<protein>
    <submittedName>
        <fullName evidence="1">Uncharacterized protein</fullName>
    </submittedName>
</protein>
<dbReference type="EMBL" id="JABEBT010000005">
    <property type="protein sequence ID" value="KAF7639414.1"/>
    <property type="molecule type" value="Genomic_DNA"/>
</dbReference>
<keyword evidence="2" id="KW-1185">Reference proteome</keyword>
<proteinExistence type="predicted"/>
<reference evidence="1" key="1">
    <citation type="journal article" date="2020" name="Ecol. Evol.">
        <title>Genome structure and content of the rice root-knot nematode (Meloidogyne graminicola).</title>
        <authorList>
            <person name="Phan N.T."/>
            <person name="Danchin E.G.J."/>
            <person name="Klopp C."/>
            <person name="Perfus-Barbeoch L."/>
            <person name="Kozlowski D.K."/>
            <person name="Koutsovoulos G.D."/>
            <person name="Lopez-Roques C."/>
            <person name="Bouchez O."/>
            <person name="Zahm M."/>
            <person name="Besnard G."/>
            <person name="Bellafiore S."/>
        </authorList>
    </citation>
    <scope>NUCLEOTIDE SEQUENCE</scope>
    <source>
        <strain evidence="1">VN-18</strain>
    </source>
</reference>
<accession>A0A8T0A090</accession>
<gene>
    <name evidence="1" type="ORF">Mgra_00001086</name>
</gene>
<dbReference type="AlphaFoldDB" id="A0A8T0A090"/>
<evidence type="ECO:0000313" key="2">
    <source>
        <dbReference type="Proteomes" id="UP000605970"/>
    </source>
</evidence>
<comment type="caution">
    <text evidence="1">The sequence shown here is derived from an EMBL/GenBank/DDBJ whole genome shotgun (WGS) entry which is preliminary data.</text>
</comment>
<dbReference type="Proteomes" id="UP000605970">
    <property type="component" value="Unassembled WGS sequence"/>
</dbReference>
<evidence type="ECO:0000313" key="1">
    <source>
        <dbReference type="EMBL" id="KAF7639414.1"/>
    </source>
</evidence>
<name>A0A8T0A090_9BILA</name>
<sequence>MSSEKHCLICSSKLRPNSIGSICNVCFFINKINKSFLLVTRTSETCSVEATLQSSMQKQQVQAGLPNKFHPYTLKSLKPQHSNTPIQDSSLPGTSAAAMNQSTSKKIIIYIMWH</sequence>